<sequence>MKKLLGLILLLAIFPLTGCGNLNKQTEAESVHEANSGVDLNEVHKKKALWEKKLHSAKVQTIGPNQMEDIAFLPTSLDELKTHNNIVANGTIVDLEKMTGNHDSAFTKISMHVEKILYGKKTFYNKTIVFFLNSGFIDNPSQKDYNYIASSEVPIPKIGSKIIAGFNPLNIDPKNFDGPDEFFYKNGVGGKNAFIVNIPIYNLWVQNEGESKYKPNNPTLIKDTKDNWYSKKILSLTTDLNKLMNK</sequence>
<proteinExistence type="predicted"/>
<organism evidence="2 3">
    <name type="scientific">Companilactobacillus mishanensis</name>
    <dbReference type="NCBI Taxonomy" id="2486008"/>
    <lineage>
        <taxon>Bacteria</taxon>
        <taxon>Bacillati</taxon>
        <taxon>Bacillota</taxon>
        <taxon>Bacilli</taxon>
        <taxon>Lactobacillales</taxon>
        <taxon>Lactobacillaceae</taxon>
        <taxon>Companilactobacillus</taxon>
    </lineage>
</organism>
<dbReference type="AlphaFoldDB" id="A0A5P0ZIE4"/>
<protein>
    <recommendedName>
        <fullName evidence="4">Lipoprotein</fullName>
    </recommendedName>
</protein>
<feature type="signal peptide" evidence="1">
    <location>
        <begin position="1"/>
        <end position="18"/>
    </location>
</feature>
<accession>A0A5P0ZIE4</accession>
<dbReference type="OrthoDB" id="2315450at2"/>
<name>A0A5P0ZIE4_9LACO</name>
<evidence type="ECO:0000313" key="3">
    <source>
        <dbReference type="Proteomes" id="UP000380386"/>
    </source>
</evidence>
<dbReference type="EMBL" id="VDFM01000008">
    <property type="protein sequence ID" value="MQS52839.1"/>
    <property type="molecule type" value="Genomic_DNA"/>
</dbReference>
<reference evidence="2 3" key="1">
    <citation type="journal article" date="2019" name="Syst. Appl. Microbiol.">
        <title>Polyphasic characterization of two novel Lactobacillus spp. isolated from blown salami packages: Description of Lactobacillus halodurans sp. nov. and Lactobacillus salsicarnum sp. nov.</title>
        <authorList>
            <person name="Schuster J.A."/>
            <person name="Klingl A."/>
            <person name="Vogel R.F."/>
            <person name="Ehrmann M.A."/>
        </authorList>
    </citation>
    <scope>NUCLEOTIDE SEQUENCE [LARGE SCALE GENOMIC DNA]</scope>
    <source>
        <strain evidence="2 3">TMW 1.2118</strain>
    </source>
</reference>
<comment type="caution">
    <text evidence="2">The sequence shown here is derived from an EMBL/GenBank/DDBJ whole genome shotgun (WGS) entry which is preliminary data.</text>
</comment>
<gene>
    <name evidence="2" type="ORF">FHL02_07365</name>
</gene>
<dbReference type="Proteomes" id="UP000380386">
    <property type="component" value="Unassembled WGS sequence"/>
</dbReference>
<keyword evidence="1" id="KW-0732">Signal</keyword>
<evidence type="ECO:0000256" key="1">
    <source>
        <dbReference type="SAM" id="SignalP"/>
    </source>
</evidence>
<evidence type="ECO:0000313" key="2">
    <source>
        <dbReference type="EMBL" id="MQS52839.1"/>
    </source>
</evidence>
<dbReference type="RefSeq" id="WP_153383415.1">
    <property type="nucleotide sequence ID" value="NZ_VDFM01000008.1"/>
</dbReference>
<evidence type="ECO:0008006" key="4">
    <source>
        <dbReference type="Google" id="ProtNLM"/>
    </source>
</evidence>
<feature type="chain" id="PRO_5039035041" description="Lipoprotein" evidence="1">
    <location>
        <begin position="19"/>
        <end position="246"/>
    </location>
</feature>